<sequence length="335" mass="38913">MNIDLIKVIEKNQQKLDQHSQKLSAQARDIYALTIMYGNSNFKSSSIERSYVSTRKSTKQNSVVPNKSELSRLIDSSSPISVKQSHIDQIASVSPNRDDLTRIRMENAALKEKVNSKEKQIDQLDKTINALKKEKDLMIQQYQNTINRITKELEIGKKNAMNVEQALQEQIKFLEQSLEKNQNNDFRLKEMEATMQTLILENEQLKQQKKEDAKWLRELQEQFEIFYTKSQETKIKIEDTKHFITQLSEITQYLINKQAPPLEFFVHMNKLQKQQKADATPLPKGSSMKLIFAQVFSLQIETLVTLNQILKDTKTQVEKFSNQYISQVGLQLVSL</sequence>
<reference evidence="2" key="1">
    <citation type="submission" date="2021-01" db="EMBL/GenBank/DDBJ databases">
        <authorList>
            <consortium name="Genoscope - CEA"/>
            <person name="William W."/>
        </authorList>
    </citation>
    <scope>NUCLEOTIDE SEQUENCE</scope>
</reference>
<keyword evidence="1" id="KW-0175">Coiled coil</keyword>
<keyword evidence="3" id="KW-1185">Reference proteome</keyword>
<dbReference type="OMA" id="QFEIFYT"/>
<dbReference type="AlphaFoldDB" id="A0A8S1M697"/>
<dbReference type="EMBL" id="CAJJDM010000054">
    <property type="protein sequence ID" value="CAD8075289.1"/>
    <property type="molecule type" value="Genomic_DNA"/>
</dbReference>
<feature type="coiled-coil region" evidence="1">
    <location>
        <begin position="100"/>
        <end position="222"/>
    </location>
</feature>
<protein>
    <submittedName>
        <fullName evidence="2">Uncharacterized protein</fullName>
    </submittedName>
</protein>
<evidence type="ECO:0000313" key="3">
    <source>
        <dbReference type="Proteomes" id="UP000688137"/>
    </source>
</evidence>
<proteinExistence type="predicted"/>
<evidence type="ECO:0000256" key="1">
    <source>
        <dbReference type="SAM" id="Coils"/>
    </source>
</evidence>
<gene>
    <name evidence="2" type="ORF">PPRIM_AZ9-3.1.T0540128</name>
</gene>
<dbReference type="Proteomes" id="UP000688137">
    <property type="component" value="Unassembled WGS sequence"/>
</dbReference>
<organism evidence="2 3">
    <name type="scientific">Paramecium primaurelia</name>
    <dbReference type="NCBI Taxonomy" id="5886"/>
    <lineage>
        <taxon>Eukaryota</taxon>
        <taxon>Sar</taxon>
        <taxon>Alveolata</taxon>
        <taxon>Ciliophora</taxon>
        <taxon>Intramacronucleata</taxon>
        <taxon>Oligohymenophorea</taxon>
        <taxon>Peniculida</taxon>
        <taxon>Parameciidae</taxon>
        <taxon>Paramecium</taxon>
    </lineage>
</organism>
<evidence type="ECO:0000313" key="2">
    <source>
        <dbReference type="EMBL" id="CAD8075289.1"/>
    </source>
</evidence>
<comment type="caution">
    <text evidence="2">The sequence shown here is derived from an EMBL/GenBank/DDBJ whole genome shotgun (WGS) entry which is preliminary data.</text>
</comment>
<accession>A0A8S1M697</accession>
<name>A0A8S1M697_PARPR</name>